<feature type="transmembrane region" description="Helical" evidence="2">
    <location>
        <begin position="70"/>
        <end position="89"/>
    </location>
</feature>
<evidence type="ECO:0000259" key="3">
    <source>
        <dbReference type="Pfam" id="PF02517"/>
    </source>
</evidence>
<dbReference type="AlphaFoldDB" id="B4CYY0"/>
<keyword evidence="5" id="KW-1185">Reference proteome</keyword>
<dbReference type="GO" id="GO:0004175">
    <property type="term" value="F:endopeptidase activity"/>
    <property type="evidence" value="ECO:0007669"/>
    <property type="project" value="UniProtKB-ARBA"/>
</dbReference>
<feature type="compositionally biased region" description="Pro residues" evidence="1">
    <location>
        <begin position="11"/>
        <end position="23"/>
    </location>
</feature>
<name>B4CYY0_9BACT</name>
<dbReference type="Pfam" id="PF02517">
    <property type="entry name" value="Rce1-like"/>
    <property type="match status" value="1"/>
</dbReference>
<accession>B4CYY0</accession>
<feature type="transmembrane region" description="Helical" evidence="2">
    <location>
        <begin position="110"/>
        <end position="135"/>
    </location>
</feature>
<feature type="transmembrane region" description="Helical" evidence="2">
    <location>
        <begin position="257"/>
        <end position="276"/>
    </location>
</feature>
<dbReference type="GO" id="GO:0080120">
    <property type="term" value="P:CAAX-box protein maturation"/>
    <property type="evidence" value="ECO:0007669"/>
    <property type="project" value="UniProtKB-ARBA"/>
</dbReference>
<feature type="domain" description="CAAX prenyl protease 2/Lysostaphin resistance protein A-like" evidence="3">
    <location>
        <begin position="172"/>
        <end position="266"/>
    </location>
</feature>
<feature type="transmembrane region" description="Helical" evidence="2">
    <location>
        <begin position="32"/>
        <end position="50"/>
    </location>
</feature>
<feature type="compositionally biased region" description="Low complexity" evidence="1">
    <location>
        <begin position="1"/>
        <end position="10"/>
    </location>
</feature>
<dbReference type="InterPro" id="IPR003675">
    <property type="entry name" value="Rce1/LyrA-like_dom"/>
</dbReference>
<gene>
    <name evidence="4" type="ORF">CfE428DRAFT_1868</name>
</gene>
<reference evidence="4 5" key="1">
    <citation type="journal article" date="2011" name="J. Bacteriol.">
        <title>Genome sequence of Chthoniobacter flavus Ellin428, an aerobic heterotrophic soil bacterium.</title>
        <authorList>
            <person name="Kant R."/>
            <person name="van Passel M.W."/>
            <person name="Palva A."/>
            <person name="Lucas S."/>
            <person name="Lapidus A."/>
            <person name="Glavina Del Rio T."/>
            <person name="Dalin E."/>
            <person name="Tice H."/>
            <person name="Bruce D."/>
            <person name="Goodwin L."/>
            <person name="Pitluck S."/>
            <person name="Larimer F.W."/>
            <person name="Land M.L."/>
            <person name="Hauser L."/>
            <person name="Sangwan P."/>
            <person name="de Vos W.M."/>
            <person name="Janssen P.H."/>
            <person name="Smidt H."/>
        </authorList>
    </citation>
    <scope>NUCLEOTIDE SEQUENCE [LARGE SCALE GENOMIC DNA]</scope>
    <source>
        <strain evidence="4 5">Ellin428</strain>
    </source>
</reference>
<proteinExistence type="predicted"/>
<keyword evidence="2" id="KW-0812">Transmembrane</keyword>
<keyword evidence="2" id="KW-1133">Transmembrane helix</keyword>
<dbReference type="RefSeq" id="WP_006979193.1">
    <property type="nucleotide sequence ID" value="NZ_ABVL01000004.1"/>
</dbReference>
<dbReference type="STRING" id="497964.CfE428DRAFT_1868"/>
<dbReference type="EMBL" id="ABVL01000004">
    <property type="protein sequence ID" value="EDY20671.1"/>
    <property type="molecule type" value="Genomic_DNA"/>
</dbReference>
<protein>
    <submittedName>
        <fullName evidence="4">Abortive infection protein</fullName>
    </submittedName>
</protein>
<feature type="transmembrane region" description="Helical" evidence="2">
    <location>
        <begin position="168"/>
        <end position="185"/>
    </location>
</feature>
<feature type="region of interest" description="Disordered" evidence="1">
    <location>
        <begin position="1"/>
        <end position="23"/>
    </location>
</feature>
<organism evidence="4 5">
    <name type="scientific">Chthoniobacter flavus Ellin428</name>
    <dbReference type="NCBI Taxonomy" id="497964"/>
    <lineage>
        <taxon>Bacteria</taxon>
        <taxon>Pseudomonadati</taxon>
        <taxon>Verrucomicrobiota</taxon>
        <taxon>Spartobacteria</taxon>
        <taxon>Chthoniobacterales</taxon>
        <taxon>Chthoniobacteraceae</taxon>
        <taxon>Chthoniobacter</taxon>
    </lineage>
</organism>
<keyword evidence="2" id="KW-0472">Membrane</keyword>
<dbReference type="InParanoid" id="B4CYY0"/>
<evidence type="ECO:0000256" key="2">
    <source>
        <dbReference type="SAM" id="Phobius"/>
    </source>
</evidence>
<comment type="caution">
    <text evidence="4">The sequence shown here is derived from an EMBL/GenBank/DDBJ whole genome shotgun (WGS) entry which is preliminary data.</text>
</comment>
<dbReference type="Proteomes" id="UP000005824">
    <property type="component" value="Unassembled WGS sequence"/>
</dbReference>
<evidence type="ECO:0000313" key="4">
    <source>
        <dbReference type="EMBL" id="EDY20671.1"/>
    </source>
</evidence>
<feature type="transmembrane region" description="Helical" evidence="2">
    <location>
        <begin position="231"/>
        <end position="250"/>
    </location>
</feature>
<evidence type="ECO:0000313" key="5">
    <source>
        <dbReference type="Proteomes" id="UP000005824"/>
    </source>
</evidence>
<sequence>MSADPSITLPPLSPSPEIPPLPEKSPVSRSRWAVHLVIMASLPIIAGFAGKASRGEGPALTDNVRGLLFVTGYEVLFFAVIFGLAWLFSRATRDDLLLRWRPGYWVVPLGALYSVAIRLAVGVIALIAASIFMVITRPSMSAVQNFAQANRPKVEALVDFNALSHNPVYFWLTLALVSPVVGGLREELWRSSFLAGLRSIWPRTFASERGGYFGAAVAALFFGLGHYPQGWLAMGMITIVGFLLGVIMTVHRSIWPAAVAHGLFDATSVAMLPFALHQMK</sequence>
<evidence type="ECO:0000256" key="1">
    <source>
        <dbReference type="SAM" id="MobiDB-lite"/>
    </source>
</evidence>
<feature type="transmembrane region" description="Helical" evidence="2">
    <location>
        <begin position="206"/>
        <end position="225"/>
    </location>
</feature>